<dbReference type="AlphaFoldDB" id="A0A2S4PSV7"/>
<evidence type="ECO:0000313" key="1">
    <source>
        <dbReference type="EMBL" id="POS85112.1"/>
    </source>
</evidence>
<dbReference type="PANTHER" id="PTHR42100">
    <property type="entry name" value="OXIDOREDUCTASE 178 KDA SUBUNIT, PUTATIVE (AFU_ORTHOLOGUE AFUA_8G04320)-RELATED"/>
    <property type="match status" value="1"/>
</dbReference>
<comment type="caution">
    <text evidence="1">The sequence shown here is derived from an EMBL/GenBank/DDBJ whole genome shotgun (WGS) entry which is preliminary data.</text>
</comment>
<gene>
    <name evidence="1" type="ORF">EPUL_003155</name>
</gene>
<organism evidence="1 2">
    <name type="scientific">Erysiphe pulchra</name>
    <dbReference type="NCBI Taxonomy" id="225359"/>
    <lineage>
        <taxon>Eukaryota</taxon>
        <taxon>Fungi</taxon>
        <taxon>Dikarya</taxon>
        <taxon>Ascomycota</taxon>
        <taxon>Pezizomycotina</taxon>
        <taxon>Leotiomycetes</taxon>
        <taxon>Erysiphales</taxon>
        <taxon>Erysiphaceae</taxon>
        <taxon>Erysiphe</taxon>
    </lineage>
</organism>
<dbReference type="InterPro" id="IPR034444">
    <property type="entry name" value="Nuo17.8"/>
</dbReference>
<protein>
    <recommendedName>
        <fullName evidence="3">NADH-ubiquinone oxidoreductase 17.8 kDa subunit</fullName>
    </recommendedName>
</protein>
<sequence length="170" mass="19539">MNAIKQSPTSLRRCLRFSKLNIKGRLHRNYSSSGEPQDESLGKQFYITLSIIPLSVGLYTFSRPDIDGKLPAITRFIDSFSHYKEKWSERNILHTKAVEQAGYDRNLFNSSTRKRRVVDLKFPEVFNTGSPFNVVAGQGPRNMDALVAHYTKMNADEEERKLTVLRNKNN</sequence>
<evidence type="ECO:0000313" key="2">
    <source>
        <dbReference type="Proteomes" id="UP000237438"/>
    </source>
</evidence>
<evidence type="ECO:0008006" key="3">
    <source>
        <dbReference type="Google" id="ProtNLM"/>
    </source>
</evidence>
<reference evidence="1 2" key="1">
    <citation type="submission" date="2017-10" db="EMBL/GenBank/DDBJ databases">
        <title>Development of genomic resources for the powdery mildew, Erysiphe pulchra.</title>
        <authorList>
            <person name="Wadl P.A."/>
            <person name="Mack B.M."/>
            <person name="Moore G."/>
            <person name="Beltz S.B."/>
        </authorList>
    </citation>
    <scope>NUCLEOTIDE SEQUENCE [LARGE SCALE GENOMIC DNA]</scope>
    <source>
        <strain evidence="1">Cflorida</strain>
    </source>
</reference>
<accession>A0A2S4PSV7</accession>
<dbReference type="Proteomes" id="UP000237438">
    <property type="component" value="Unassembled WGS sequence"/>
</dbReference>
<feature type="non-terminal residue" evidence="1">
    <location>
        <position position="170"/>
    </location>
</feature>
<dbReference type="PANTHER" id="PTHR42100:SF1">
    <property type="entry name" value="OXIDOREDUCTASE 178 KDA SUBUNIT, PUTATIVE (AFU_ORTHOLOGUE AFUA_8G04320)-RELATED"/>
    <property type="match status" value="1"/>
</dbReference>
<name>A0A2S4PSV7_9PEZI</name>
<keyword evidence="2" id="KW-1185">Reference proteome</keyword>
<dbReference type="OrthoDB" id="2120038at2759"/>
<dbReference type="GO" id="GO:0005739">
    <property type="term" value="C:mitochondrion"/>
    <property type="evidence" value="ECO:0007669"/>
    <property type="project" value="InterPro"/>
</dbReference>
<proteinExistence type="predicted"/>
<dbReference type="EMBL" id="PEDP01000725">
    <property type="protein sequence ID" value="POS85112.1"/>
    <property type="molecule type" value="Genomic_DNA"/>
</dbReference>
<dbReference type="STRING" id="225359.A0A2S4PSV7"/>